<feature type="signal peptide" evidence="1">
    <location>
        <begin position="1"/>
        <end position="18"/>
    </location>
</feature>
<dbReference type="Proteomes" id="UP000076532">
    <property type="component" value="Unassembled WGS sequence"/>
</dbReference>
<evidence type="ECO:0000313" key="3">
    <source>
        <dbReference type="Proteomes" id="UP000076532"/>
    </source>
</evidence>
<dbReference type="OrthoDB" id="10007757at2759"/>
<proteinExistence type="predicted"/>
<keyword evidence="1" id="KW-0732">Signal</keyword>
<sequence>MLFSILASISLLVASATASPTPVVAARAATTKVYMRIEGPTKTIYEQTINPTVENTLTNNGNTATCNGTPKTAAGVTSLVALQETGQYFEANFNGTTFGDITKLNGTSNSGASQWGSIFNNAANGGVNGGGLILQGNGDGTVSLVILARPRSQ</sequence>
<protein>
    <submittedName>
        <fullName evidence="2">Uncharacterized protein</fullName>
    </submittedName>
</protein>
<reference evidence="2 3" key="1">
    <citation type="journal article" date="2016" name="Mol. Biol. Evol.">
        <title>Comparative Genomics of Early-Diverging Mushroom-Forming Fungi Provides Insights into the Origins of Lignocellulose Decay Capabilities.</title>
        <authorList>
            <person name="Nagy L.G."/>
            <person name="Riley R."/>
            <person name="Tritt A."/>
            <person name="Adam C."/>
            <person name="Daum C."/>
            <person name="Floudas D."/>
            <person name="Sun H."/>
            <person name="Yadav J.S."/>
            <person name="Pangilinan J."/>
            <person name="Larsson K.H."/>
            <person name="Matsuura K."/>
            <person name="Barry K."/>
            <person name="Labutti K."/>
            <person name="Kuo R."/>
            <person name="Ohm R.A."/>
            <person name="Bhattacharya S.S."/>
            <person name="Shirouzu T."/>
            <person name="Yoshinaga Y."/>
            <person name="Martin F.M."/>
            <person name="Grigoriev I.V."/>
            <person name="Hibbett D.S."/>
        </authorList>
    </citation>
    <scope>NUCLEOTIDE SEQUENCE [LARGE SCALE GENOMIC DNA]</scope>
    <source>
        <strain evidence="2 3">CBS 109695</strain>
    </source>
</reference>
<accession>A0A165X9N7</accession>
<name>A0A165X9N7_9AGAM</name>
<gene>
    <name evidence="2" type="ORF">FIBSPDRAFT_263823</name>
</gene>
<feature type="chain" id="PRO_5007868791" evidence="1">
    <location>
        <begin position="19"/>
        <end position="153"/>
    </location>
</feature>
<keyword evidence="3" id="KW-1185">Reference proteome</keyword>
<dbReference type="AlphaFoldDB" id="A0A165X9N7"/>
<evidence type="ECO:0000256" key="1">
    <source>
        <dbReference type="SAM" id="SignalP"/>
    </source>
</evidence>
<evidence type="ECO:0000313" key="2">
    <source>
        <dbReference type="EMBL" id="KZP08339.1"/>
    </source>
</evidence>
<dbReference type="EMBL" id="KV417723">
    <property type="protein sequence ID" value="KZP08339.1"/>
    <property type="molecule type" value="Genomic_DNA"/>
</dbReference>
<organism evidence="2 3">
    <name type="scientific">Athelia psychrophila</name>
    <dbReference type="NCBI Taxonomy" id="1759441"/>
    <lineage>
        <taxon>Eukaryota</taxon>
        <taxon>Fungi</taxon>
        <taxon>Dikarya</taxon>
        <taxon>Basidiomycota</taxon>
        <taxon>Agaricomycotina</taxon>
        <taxon>Agaricomycetes</taxon>
        <taxon>Agaricomycetidae</taxon>
        <taxon>Atheliales</taxon>
        <taxon>Atheliaceae</taxon>
        <taxon>Athelia</taxon>
    </lineage>
</organism>